<name>A0A1E3PVN3_LIPST</name>
<evidence type="ECO:0008006" key="3">
    <source>
        <dbReference type="Google" id="ProtNLM"/>
    </source>
</evidence>
<keyword evidence="2" id="KW-1185">Reference proteome</keyword>
<proteinExistence type="predicted"/>
<evidence type="ECO:0000313" key="1">
    <source>
        <dbReference type="EMBL" id="ODQ68992.1"/>
    </source>
</evidence>
<feature type="non-terminal residue" evidence="1">
    <location>
        <position position="1"/>
    </location>
</feature>
<dbReference type="AlphaFoldDB" id="A0A1E3PVN3"/>
<protein>
    <recommendedName>
        <fullName evidence="3">SGNH/GDSL hydrolase family protein</fullName>
    </recommendedName>
</protein>
<dbReference type="STRING" id="675824.A0A1E3PVN3"/>
<organism evidence="1 2">
    <name type="scientific">Lipomyces starkeyi NRRL Y-11557</name>
    <dbReference type="NCBI Taxonomy" id="675824"/>
    <lineage>
        <taxon>Eukaryota</taxon>
        <taxon>Fungi</taxon>
        <taxon>Dikarya</taxon>
        <taxon>Ascomycota</taxon>
        <taxon>Saccharomycotina</taxon>
        <taxon>Lipomycetes</taxon>
        <taxon>Lipomycetales</taxon>
        <taxon>Lipomycetaceae</taxon>
        <taxon>Lipomyces</taxon>
    </lineage>
</organism>
<dbReference type="EMBL" id="KV454306">
    <property type="protein sequence ID" value="ODQ68992.1"/>
    <property type="molecule type" value="Genomic_DNA"/>
</dbReference>
<dbReference type="Proteomes" id="UP000094385">
    <property type="component" value="Unassembled WGS sequence"/>
</dbReference>
<sequence>LSWVKNRRMLMVSDSVDRFQLAFLCDRLDQPPVVGPKGRHSTQWCHVPYLNFTIVHWHISSFVTNRPSWWWDIVRIVPVEERWTKFFLPTVDKLVGMNGRSPDLIILQSGLWDQRMYAAAYMKDNEQKELDYSRPLNWPELRFYMQRERTLIALLREQFGNDVPMVYRISTLQKTKQRNSNLYDINRAARFVAHETGMEIMDFGNMVQGHEHLYFDFVHIGRGPLSTVWANMLLGYLFRGQGGIEVKGRILQMPTEDKQYNVSKNWNFCHEK</sequence>
<dbReference type="SUPFAM" id="SSF52266">
    <property type="entry name" value="SGNH hydrolase"/>
    <property type="match status" value="1"/>
</dbReference>
<feature type="non-terminal residue" evidence="1">
    <location>
        <position position="272"/>
    </location>
</feature>
<evidence type="ECO:0000313" key="2">
    <source>
        <dbReference type="Proteomes" id="UP000094385"/>
    </source>
</evidence>
<reference evidence="1 2" key="1">
    <citation type="journal article" date="2016" name="Proc. Natl. Acad. Sci. U.S.A.">
        <title>Comparative genomics of biotechnologically important yeasts.</title>
        <authorList>
            <person name="Riley R."/>
            <person name="Haridas S."/>
            <person name="Wolfe K.H."/>
            <person name="Lopes M.R."/>
            <person name="Hittinger C.T."/>
            <person name="Goeker M."/>
            <person name="Salamov A.A."/>
            <person name="Wisecaver J.H."/>
            <person name="Long T.M."/>
            <person name="Calvey C.H."/>
            <person name="Aerts A.L."/>
            <person name="Barry K.W."/>
            <person name="Choi C."/>
            <person name="Clum A."/>
            <person name="Coughlan A.Y."/>
            <person name="Deshpande S."/>
            <person name="Douglass A.P."/>
            <person name="Hanson S.J."/>
            <person name="Klenk H.-P."/>
            <person name="LaButti K.M."/>
            <person name="Lapidus A."/>
            <person name="Lindquist E.A."/>
            <person name="Lipzen A.M."/>
            <person name="Meier-Kolthoff J.P."/>
            <person name="Ohm R.A."/>
            <person name="Otillar R.P."/>
            <person name="Pangilinan J.L."/>
            <person name="Peng Y."/>
            <person name="Rokas A."/>
            <person name="Rosa C.A."/>
            <person name="Scheuner C."/>
            <person name="Sibirny A.A."/>
            <person name="Slot J.C."/>
            <person name="Stielow J.B."/>
            <person name="Sun H."/>
            <person name="Kurtzman C.P."/>
            <person name="Blackwell M."/>
            <person name="Grigoriev I.V."/>
            <person name="Jeffries T.W."/>
        </authorList>
    </citation>
    <scope>NUCLEOTIDE SEQUENCE [LARGE SCALE GENOMIC DNA]</scope>
    <source>
        <strain evidence="1 2">NRRL Y-11557</strain>
    </source>
</reference>
<gene>
    <name evidence="1" type="ORF">LIPSTDRAFT_35382</name>
</gene>
<accession>A0A1E3PVN3</accession>
<dbReference type="OrthoDB" id="2588793at2759"/>